<keyword evidence="2" id="KW-1185">Reference proteome</keyword>
<sequence>MEELEAFRESAPECAHGELWSLLDWSLWGAGMADVFREPLADTMLAAVPDNVRQHAEAIMADFKKRREITKTGVTVYQEQRDEVARLKARLDAAEWTIRQALSQVEHEEAVHVLNRYVAAAEAAQADQGGGDGNV</sequence>
<proteinExistence type="predicted"/>
<dbReference type="RefSeq" id="WP_139637604.1">
    <property type="nucleotide sequence ID" value="NZ_VDLX02000028.1"/>
</dbReference>
<dbReference type="OrthoDB" id="4313848at2"/>
<comment type="caution">
    <text evidence="1">The sequence shown here is derived from an EMBL/GenBank/DDBJ whole genome shotgun (WGS) entry which is preliminary data.</text>
</comment>
<organism evidence="1 2">
    <name type="scientific">Nonomuraea phyllanthi</name>
    <dbReference type="NCBI Taxonomy" id="2219224"/>
    <lineage>
        <taxon>Bacteria</taxon>
        <taxon>Bacillati</taxon>
        <taxon>Actinomycetota</taxon>
        <taxon>Actinomycetes</taxon>
        <taxon>Streptosporangiales</taxon>
        <taxon>Streptosporangiaceae</taxon>
        <taxon>Nonomuraea</taxon>
    </lineage>
</organism>
<protein>
    <submittedName>
        <fullName evidence="1">Uncharacterized protein</fullName>
    </submittedName>
</protein>
<dbReference type="EMBL" id="VDLX02000028">
    <property type="protein sequence ID" value="KAB8186940.1"/>
    <property type="molecule type" value="Genomic_DNA"/>
</dbReference>
<evidence type="ECO:0000313" key="1">
    <source>
        <dbReference type="EMBL" id="KAB8186940.1"/>
    </source>
</evidence>
<dbReference type="Proteomes" id="UP000312512">
    <property type="component" value="Unassembled WGS sequence"/>
</dbReference>
<evidence type="ECO:0000313" key="2">
    <source>
        <dbReference type="Proteomes" id="UP000312512"/>
    </source>
</evidence>
<accession>A0A5C4V6C0</accession>
<reference evidence="1 2" key="1">
    <citation type="submission" date="2019-10" db="EMBL/GenBank/DDBJ databases">
        <title>Nonomuraea sp. nov., isolated from Phyllanthus amarus.</title>
        <authorList>
            <person name="Klykleung N."/>
            <person name="Tanasupawat S."/>
        </authorList>
    </citation>
    <scope>NUCLEOTIDE SEQUENCE [LARGE SCALE GENOMIC DNA]</scope>
    <source>
        <strain evidence="1 2">PA1-10</strain>
    </source>
</reference>
<name>A0A5C4V6C0_9ACTN</name>
<gene>
    <name evidence="1" type="ORF">FH608_046480</name>
</gene>
<dbReference type="AlphaFoldDB" id="A0A5C4V6C0"/>